<accession>A0A1F7JCT7</accession>
<proteinExistence type="inferred from homology"/>
<dbReference type="PANTHER" id="PTHR11851:SF49">
    <property type="entry name" value="MITOCHONDRIAL-PROCESSING PEPTIDASE SUBUNIT ALPHA"/>
    <property type="match status" value="1"/>
</dbReference>
<feature type="domain" description="Peptidase M16 N-terminal" evidence="2">
    <location>
        <begin position="18"/>
        <end position="155"/>
    </location>
</feature>
<reference evidence="4 5" key="1">
    <citation type="journal article" date="2016" name="Nat. Commun.">
        <title>Thousands of microbial genomes shed light on interconnected biogeochemical processes in an aquifer system.</title>
        <authorList>
            <person name="Anantharaman K."/>
            <person name="Brown C.T."/>
            <person name="Hug L.A."/>
            <person name="Sharon I."/>
            <person name="Castelle C.J."/>
            <person name="Probst A.J."/>
            <person name="Thomas B.C."/>
            <person name="Singh A."/>
            <person name="Wilkins M.J."/>
            <person name="Karaoz U."/>
            <person name="Brodie E.L."/>
            <person name="Williams K.H."/>
            <person name="Hubbard S.S."/>
            <person name="Banfield J.F."/>
        </authorList>
    </citation>
    <scope>NUCLEOTIDE SEQUENCE [LARGE SCALE GENOMIC DNA]</scope>
</reference>
<name>A0A1F7JCT7_9BACT</name>
<evidence type="ECO:0000313" key="5">
    <source>
        <dbReference type="Proteomes" id="UP000177418"/>
    </source>
</evidence>
<dbReference type="InterPro" id="IPR011765">
    <property type="entry name" value="Pept_M16_N"/>
</dbReference>
<organism evidence="4 5">
    <name type="scientific">Candidatus Roizmanbacteria bacterium RIFCSPLOWO2_02_FULL_36_11</name>
    <dbReference type="NCBI Taxonomy" id="1802071"/>
    <lineage>
        <taxon>Bacteria</taxon>
        <taxon>Candidatus Roizmaniibacteriota</taxon>
    </lineage>
</organism>
<dbReference type="InterPro" id="IPR011249">
    <property type="entry name" value="Metalloenz_LuxS/M16"/>
</dbReference>
<dbReference type="PANTHER" id="PTHR11851">
    <property type="entry name" value="METALLOPROTEASE"/>
    <property type="match status" value="1"/>
</dbReference>
<dbReference type="Pfam" id="PF05193">
    <property type="entry name" value="Peptidase_M16_C"/>
    <property type="match status" value="1"/>
</dbReference>
<comment type="similarity">
    <text evidence="1">Belongs to the peptidase M16 family.</text>
</comment>
<feature type="domain" description="Peptidase M16 C-terminal" evidence="3">
    <location>
        <begin position="168"/>
        <end position="350"/>
    </location>
</feature>
<evidence type="ECO:0000259" key="3">
    <source>
        <dbReference type="Pfam" id="PF05193"/>
    </source>
</evidence>
<evidence type="ECO:0000259" key="2">
    <source>
        <dbReference type="Pfam" id="PF00675"/>
    </source>
</evidence>
<dbReference type="GO" id="GO:0046872">
    <property type="term" value="F:metal ion binding"/>
    <property type="evidence" value="ECO:0007669"/>
    <property type="project" value="InterPro"/>
</dbReference>
<sequence>MKALQSTLENGLKVIIVDTKAFPSLTTLLLVGAGSRYEDEKNNGIAHFFEHMAFKGSKKYPTSMILSSTIEGFGGVFNAFTGKDHTGYWIKAPAKHFETVLDVIADMIQRPLLLDEEIQREKGVIIEEINLYEDTPYRKVGEVYERLIYGKHPLGFDIAGSKKTVLEFNRKTFTDYIKDLYHPKNAVLIVAGGISTNGNHKDNKYYLDLIKKQFSGWKNGVKTDFSKVEVSQSKPQILIKNKKTEQAHFCLGFRAYSRIDERKYPLTVLSVILGGGMSSRLFYEVRERRGLCYYISTSRDLYADVGSLVTQAGVAINIEKVKEAIEVTLKEHKKIAKGEVTKNELQKAKELIKGRLILSMEDSATVANWYGKDLLLEGKIKEIKEIIEKIDRVNHSDIVNIASDIFKEQGLNLAVIGPFEDKKAFEDILHI</sequence>
<protein>
    <recommendedName>
        <fullName evidence="6">Peptidase M16</fullName>
    </recommendedName>
</protein>
<evidence type="ECO:0000313" key="4">
    <source>
        <dbReference type="EMBL" id="OGK53422.1"/>
    </source>
</evidence>
<gene>
    <name evidence="4" type="ORF">A3H78_02710</name>
</gene>
<dbReference type="InterPro" id="IPR007863">
    <property type="entry name" value="Peptidase_M16_C"/>
</dbReference>
<dbReference type="EMBL" id="MGAV01000019">
    <property type="protein sequence ID" value="OGK53422.1"/>
    <property type="molecule type" value="Genomic_DNA"/>
</dbReference>
<evidence type="ECO:0008006" key="6">
    <source>
        <dbReference type="Google" id="ProtNLM"/>
    </source>
</evidence>
<dbReference type="Gene3D" id="3.30.830.10">
    <property type="entry name" value="Metalloenzyme, LuxS/M16 peptidase-like"/>
    <property type="match status" value="2"/>
</dbReference>
<comment type="caution">
    <text evidence="4">The sequence shown here is derived from an EMBL/GenBank/DDBJ whole genome shotgun (WGS) entry which is preliminary data.</text>
</comment>
<dbReference type="AlphaFoldDB" id="A0A1F7JCT7"/>
<dbReference type="Proteomes" id="UP000177418">
    <property type="component" value="Unassembled WGS sequence"/>
</dbReference>
<dbReference type="Pfam" id="PF00675">
    <property type="entry name" value="Peptidase_M16"/>
    <property type="match status" value="1"/>
</dbReference>
<dbReference type="SUPFAM" id="SSF63411">
    <property type="entry name" value="LuxS/MPP-like metallohydrolase"/>
    <property type="match status" value="2"/>
</dbReference>
<dbReference type="InterPro" id="IPR050361">
    <property type="entry name" value="MPP/UQCRC_Complex"/>
</dbReference>
<evidence type="ECO:0000256" key="1">
    <source>
        <dbReference type="ARBA" id="ARBA00007261"/>
    </source>
</evidence>